<dbReference type="InterPro" id="IPR024087">
    <property type="entry name" value="Creatininase-like_sf"/>
</dbReference>
<dbReference type="EMBL" id="JBAWSX010000010">
    <property type="protein sequence ID" value="MEI4802911.1"/>
    <property type="molecule type" value="Genomic_DNA"/>
</dbReference>
<keyword evidence="4" id="KW-0862">Zinc</keyword>
<dbReference type="Pfam" id="PF02633">
    <property type="entry name" value="Creatininase"/>
    <property type="match status" value="1"/>
</dbReference>
<dbReference type="PANTHER" id="PTHR35005">
    <property type="entry name" value="3-DEHYDRO-SCYLLO-INOSOSE HYDROLASE"/>
    <property type="match status" value="1"/>
</dbReference>
<evidence type="ECO:0000313" key="7">
    <source>
        <dbReference type="Proteomes" id="UP001372526"/>
    </source>
</evidence>
<dbReference type="Gene3D" id="3.40.50.10310">
    <property type="entry name" value="Creatininase"/>
    <property type="match status" value="1"/>
</dbReference>
<evidence type="ECO:0000313" key="6">
    <source>
        <dbReference type="EMBL" id="MEI4802911.1"/>
    </source>
</evidence>
<keyword evidence="3" id="KW-0378">Hydrolase</keyword>
<reference evidence="6 7" key="1">
    <citation type="submission" date="2024-01" db="EMBL/GenBank/DDBJ databases">
        <title>Seven novel Bacillus-like species.</title>
        <authorList>
            <person name="Liu G."/>
        </authorList>
    </citation>
    <scope>NUCLEOTIDE SEQUENCE [LARGE SCALE GENOMIC DNA]</scope>
    <source>
        <strain evidence="6 7">FJAT-51639</strain>
    </source>
</reference>
<comment type="similarity">
    <text evidence="5">Belongs to the creatininase superfamily.</text>
</comment>
<sequence>MYSIFKDTVADMTWLEIEEALQKGAVVLSPTGVIEQQGPHLPTGVDIYESHYICRCIKKRLEKENIPTIIAPPYYFGVNHITGAFPGSFTSRKETVHAVLFDMWESLFRWGAKHIFVIDIHGDQQHGDALIGAIRKTRQTLNIDVRSVIANLLADQLGITKDREEFLIFDIDFSFGSFEPPPRYPDFHAGAQGTARFVKYFPDLVRQEKIEELAPRLLSKEDLEEWQKGGERTKSIAPKGYVGNPQGYTPFLAEDKLDFISGFIEFASREILHYLRTQSKKEN</sequence>
<evidence type="ECO:0000256" key="4">
    <source>
        <dbReference type="ARBA" id="ARBA00022833"/>
    </source>
</evidence>
<name>A0ABU8FLX6_9BACI</name>
<dbReference type="SUPFAM" id="SSF102215">
    <property type="entry name" value="Creatininase"/>
    <property type="match status" value="1"/>
</dbReference>
<evidence type="ECO:0000256" key="1">
    <source>
        <dbReference type="ARBA" id="ARBA00001947"/>
    </source>
</evidence>
<proteinExistence type="inferred from homology"/>
<keyword evidence="2" id="KW-0479">Metal-binding</keyword>
<organism evidence="6 7">
    <name type="scientific">Bacillus bruguierae</name>
    <dbReference type="NCBI Taxonomy" id="3127667"/>
    <lineage>
        <taxon>Bacteria</taxon>
        <taxon>Bacillati</taxon>
        <taxon>Bacillota</taxon>
        <taxon>Bacilli</taxon>
        <taxon>Bacillales</taxon>
        <taxon>Bacillaceae</taxon>
        <taxon>Bacillus</taxon>
    </lineage>
</organism>
<protein>
    <submittedName>
        <fullName evidence="6">Creatininase family protein</fullName>
    </submittedName>
</protein>
<comment type="cofactor">
    <cofactor evidence="1">
        <name>Zn(2+)</name>
        <dbReference type="ChEBI" id="CHEBI:29105"/>
    </cofactor>
</comment>
<keyword evidence="7" id="KW-1185">Reference proteome</keyword>
<dbReference type="RefSeq" id="WP_336473358.1">
    <property type="nucleotide sequence ID" value="NZ_JBAWSX010000010.1"/>
</dbReference>
<dbReference type="Proteomes" id="UP001372526">
    <property type="component" value="Unassembled WGS sequence"/>
</dbReference>
<evidence type="ECO:0000256" key="3">
    <source>
        <dbReference type="ARBA" id="ARBA00022801"/>
    </source>
</evidence>
<accession>A0ABU8FLX6</accession>
<dbReference type="InterPro" id="IPR003785">
    <property type="entry name" value="Creatininase/forma_Hydrolase"/>
</dbReference>
<evidence type="ECO:0000256" key="5">
    <source>
        <dbReference type="ARBA" id="ARBA00024029"/>
    </source>
</evidence>
<comment type="caution">
    <text evidence="6">The sequence shown here is derived from an EMBL/GenBank/DDBJ whole genome shotgun (WGS) entry which is preliminary data.</text>
</comment>
<dbReference type="PANTHER" id="PTHR35005:SF1">
    <property type="entry name" value="2-AMINO-5-FORMYLAMINO-6-RIBOSYLAMINOPYRIMIDIN-4(3H)-ONE 5'-MONOPHOSPHATE DEFORMYLASE"/>
    <property type="match status" value="1"/>
</dbReference>
<evidence type="ECO:0000256" key="2">
    <source>
        <dbReference type="ARBA" id="ARBA00022723"/>
    </source>
</evidence>
<gene>
    <name evidence="6" type="ORF">WAZ07_16645</name>
</gene>